<gene>
    <name evidence="1" type="ORF">BDM02DRAFT_2427725</name>
</gene>
<reference evidence="1" key="1">
    <citation type="submission" date="2019-10" db="EMBL/GenBank/DDBJ databases">
        <authorList>
            <consortium name="DOE Joint Genome Institute"/>
            <person name="Kuo A."/>
            <person name="Miyauchi S."/>
            <person name="Kiss E."/>
            <person name="Drula E."/>
            <person name="Kohler A."/>
            <person name="Sanchez-Garcia M."/>
            <person name="Andreopoulos B."/>
            <person name="Barry K.W."/>
            <person name="Bonito G."/>
            <person name="Buee M."/>
            <person name="Carver A."/>
            <person name="Chen C."/>
            <person name="Cichocki N."/>
            <person name="Clum A."/>
            <person name="Culley D."/>
            <person name="Crous P.W."/>
            <person name="Fauchery L."/>
            <person name="Girlanda M."/>
            <person name="Hayes R."/>
            <person name="Keri Z."/>
            <person name="Labutti K."/>
            <person name="Lipzen A."/>
            <person name="Lombard V."/>
            <person name="Magnuson J."/>
            <person name="Maillard F."/>
            <person name="Morin E."/>
            <person name="Murat C."/>
            <person name="Nolan M."/>
            <person name="Ohm R."/>
            <person name="Pangilinan J."/>
            <person name="Pereira M."/>
            <person name="Perotto S."/>
            <person name="Peter M."/>
            <person name="Riley R."/>
            <person name="Sitrit Y."/>
            <person name="Stielow B."/>
            <person name="Szollosi G."/>
            <person name="Zifcakova L."/>
            <person name="Stursova M."/>
            <person name="Spatafora J.W."/>
            <person name="Tedersoo L."/>
            <person name="Vaario L.-M."/>
            <person name="Yamada A."/>
            <person name="Yan M."/>
            <person name="Wang P."/>
            <person name="Xu J."/>
            <person name="Bruns T."/>
            <person name="Baldrian P."/>
            <person name="Vilgalys R."/>
            <person name="Henrissat B."/>
            <person name="Grigoriev I.V."/>
            <person name="Hibbett D."/>
            <person name="Nagy L.G."/>
            <person name="Martin F.M."/>
        </authorList>
    </citation>
    <scope>NUCLEOTIDE SEQUENCE</scope>
    <source>
        <strain evidence="1">P2</strain>
    </source>
</reference>
<evidence type="ECO:0000313" key="2">
    <source>
        <dbReference type="Proteomes" id="UP000886501"/>
    </source>
</evidence>
<dbReference type="EMBL" id="MU118020">
    <property type="protein sequence ID" value="KAF9648049.1"/>
    <property type="molecule type" value="Genomic_DNA"/>
</dbReference>
<reference evidence="1" key="2">
    <citation type="journal article" date="2020" name="Nat. Commun.">
        <title>Large-scale genome sequencing of mycorrhizal fungi provides insights into the early evolution of symbiotic traits.</title>
        <authorList>
            <person name="Miyauchi S."/>
            <person name="Kiss E."/>
            <person name="Kuo A."/>
            <person name="Drula E."/>
            <person name="Kohler A."/>
            <person name="Sanchez-Garcia M."/>
            <person name="Morin E."/>
            <person name="Andreopoulos B."/>
            <person name="Barry K.W."/>
            <person name="Bonito G."/>
            <person name="Buee M."/>
            <person name="Carver A."/>
            <person name="Chen C."/>
            <person name="Cichocki N."/>
            <person name="Clum A."/>
            <person name="Culley D."/>
            <person name="Crous P.W."/>
            <person name="Fauchery L."/>
            <person name="Girlanda M."/>
            <person name="Hayes R.D."/>
            <person name="Keri Z."/>
            <person name="LaButti K."/>
            <person name="Lipzen A."/>
            <person name="Lombard V."/>
            <person name="Magnuson J."/>
            <person name="Maillard F."/>
            <person name="Murat C."/>
            <person name="Nolan M."/>
            <person name="Ohm R.A."/>
            <person name="Pangilinan J."/>
            <person name="Pereira M.F."/>
            <person name="Perotto S."/>
            <person name="Peter M."/>
            <person name="Pfister S."/>
            <person name="Riley R."/>
            <person name="Sitrit Y."/>
            <person name="Stielow J.B."/>
            <person name="Szollosi G."/>
            <person name="Zifcakova L."/>
            <person name="Stursova M."/>
            <person name="Spatafora J.W."/>
            <person name="Tedersoo L."/>
            <person name="Vaario L.M."/>
            <person name="Yamada A."/>
            <person name="Yan M."/>
            <person name="Wang P."/>
            <person name="Xu J."/>
            <person name="Bruns T."/>
            <person name="Baldrian P."/>
            <person name="Vilgalys R."/>
            <person name="Dunand C."/>
            <person name="Henrissat B."/>
            <person name="Grigoriev I.V."/>
            <person name="Hibbett D."/>
            <person name="Nagy L.G."/>
            <person name="Martin F.M."/>
        </authorList>
    </citation>
    <scope>NUCLEOTIDE SEQUENCE</scope>
    <source>
        <strain evidence="1">P2</strain>
    </source>
</reference>
<accession>A0ACB6ZEP2</accession>
<evidence type="ECO:0000313" key="1">
    <source>
        <dbReference type="EMBL" id="KAF9648049.1"/>
    </source>
</evidence>
<protein>
    <submittedName>
        <fullName evidence="1">Uncharacterized protein</fullName>
    </submittedName>
</protein>
<sequence>MSQVEQHNVTFRSLVSHSAPINKLPTEILIEIFKTYTESYPEVLDQRVVDLCLVRKYWNAVANDTPQLWTRINLSFPFTKRHLAAALKRVHASKLEEIDVSIEFRDPDWDGDEPPYDEDEALHPTNESVWIQDIMTVLRDTEKRWKSIKVVSETWLPLYKIMEGWTFTHLPSLGSISMERENTIFGMRDVPFDPQPLVGPMTLFGHHVSLPKLRDLSLSAVHIDWDDASVGYQNLRKLEIINQTYDVGPSFEQFAAMLASSPRLEYLDVSGFCPEHHTGPAPPAGGAPDIPIVHLPALKEFTFGWKDVELGCLFLQMFQIGSSLETLTLMDTESGFGYWEDPQTRDRGWSQESQGIFETLYELGSAAPGDKDDLPPGPFISMRGVKRLRIVWTKANRSSLVSFLMMLTELEDIWLEDIDRNVLEGVTWIRVGVSLTTVYRPLRGLDFRWTWQEEIPDFAEQSILELKRAGINFSAQAAEEWGAGRGWS</sequence>
<dbReference type="Proteomes" id="UP000886501">
    <property type="component" value="Unassembled WGS sequence"/>
</dbReference>
<name>A0ACB6ZEP2_THEGA</name>
<keyword evidence="2" id="KW-1185">Reference proteome</keyword>
<proteinExistence type="predicted"/>
<comment type="caution">
    <text evidence="1">The sequence shown here is derived from an EMBL/GenBank/DDBJ whole genome shotgun (WGS) entry which is preliminary data.</text>
</comment>
<organism evidence="1 2">
    <name type="scientific">Thelephora ganbajun</name>
    <name type="common">Ganba fungus</name>
    <dbReference type="NCBI Taxonomy" id="370292"/>
    <lineage>
        <taxon>Eukaryota</taxon>
        <taxon>Fungi</taxon>
        <taxon>Dikarya</taxon>
        <taxon>Basidiomycota</taxon>
        <taxon>Agaricomycotina</taxon>
        <taxon>Agaricomycetes</taxon>
        <taxon>Thelephorales</taxon>
        <taxon>Thelephoraceae</taxon>
        <taxon>Thelephora</taxon>
    </lineage>
</organism>